<evidence type="ECO:0000313" key="3">
    <source>
        <dbReference type="Proteomes" id="UP000076842"/>
    </source>
</evidence>
<keyword evidence="3" id="KW-1185">Reference proteome</keyword>
<dbReference type="InParanoid" id="A0A165J2C4"/>
<gene>
    <name evidence="2" type="ORF">CALCODRAFT_25175</name>
</gene>
<feature type="region of interest" description="Disordered" evidence="1">
    <location>
        <begin position="113"/>
        <end position="132"/>
    </location>
</feature>
<proteinExistence type="predicted"/>
<organism evidence="2 3">
    <name type="scientific">Calocera cornea HHB12733</name>
    <dbReference type="NCBI Taxonomy" id="1353952"/>
    <lineage>
        <taxon>Eukaryota</taxon>
        <taxon>Fungi</taxon>
        <taxon>Dikarya</taxon>
        <taxon>Basidiomycota</taxon>
        <taxon>Agaricomycotina</taxon>
        <taxon>Dacrymycetes</taxon>
        <taxon>Dacrymycetales</taxon>
        <taxon>Dacrymycetaceae</taxon>
        <taxon>Calocera</taxon>
    </lineage>
</organism>
<evidence type="ECO:0000256" key="1">
    <source>
        <dbReference type="SAM" id="MobiDB-lite"/>
    </source>
</evidence>
<feature type="compositionally biased region" description="Basic and acidic residues" evidence="1">
    <location>
        <begin position="113"/>
        <end position="127"/>
    </location>
</feature>
<feature type="region of interest" description="Disordered" evidence="1">
    <location>
        <begin position="64"/>
        <end position="105"/>
    </location>
</feature>
<dbReference type="AlphaFoldDB" id="A0A165J2C4"/>
<protein>
    <submittedName>
        <fullName evidence="2">Uncharacterized protein</fullName>
    </submittedName>
</protein>
<dbReference type="Proteomes" id="UP000076842">
    <property type="component" value="Unassembled WGS sequence"/>
</dbReference>
<reference evidence="2 3" key="1">
    <citation type="journal article" date="2016" name="Mol. Biol. Evol.">
        <title>Comparative Genomics of Early-Diverging Mushroom-Forming Fungi Provides Insights into the Origins of Lignocellulose Decay Capabilities.</title>
        <authorList>
            <person name="Nagy L.G."/>
            <person name="Riley R."/>
            <person name="Tritt A."/>
            <person name="Adam C."/>
            <person name="Daum C."/>
            <person name="Floudas D."/>
            <person name="Sun H."/>
            <person name="Yadav J.S."/>
            <person name="Pangilinan J."/>
            <person name="Larsson K.H."/>
            <person name="Matsuura K."/>
            <person name="Barry K."/>
            <person name="Labutti K."/>
            <person name="Kuo R."/>
            <person name="Ohm R.A."/>
            <person name="Bhattacharya S.S."/>
            <person name="Shirouzu T."/>
            <person name="Yoshinaga Y."/>
            <person name="Martin F.M."/>
            <person name="Grigoriev I.V."/>
            <person name="Hibbett D.S."/>
        </authorList>
    </citation>
    <scope>NUCLEOTIDE SEQUENCE [LARGE SCALE GENOMIC DNA]</scope>
    <source>
        <strain evidence="2 3">HHB12733</strain>
    </source>
</reference>
<accession>A0A165J2C4</accession>
<sequence length="154" mass="16699">MHLFTLTALRRSLRSPGPLPQPPHSYSPRPRFALLFSIFPLFRCACLTAMIRRLSGIPVGGATGMRSLSLSPREPEASAPRIVMRGPRGGPLVSPSAGGGRTPRPATCAARLRLEGREPGAEKGDSRRRLRTFDSSSTLAAFRRSLRWSSLPGP</sequence>
<dbReference type="EMBL" id="KV423924">
    <property type="protein sequence ID" value="KZT61280.1"/>
    <property type="molecule type" value="Genomic_DNA"/>
</dbReference>
<evidence type="ECO:0000313" key="2">
    <source>
        <dbReference type="EMBL" id="KZT61280.1"/>
    </source>
</evidence>
<name>A0A165J2C4_9BASI</name>